<gene>
    <name evidence="1" type="ORF">PBT88_09570</name>
</gene>
<sequence>MSFYETYRGYRIEYRKRFRTAFIWPPNSNLAIETIPTATIEEGPDGLRSRAYAAIDADLDG</sequence>
<name>A0ABY7NS01_9SPHN</name>
<protein>
    <submittedName>
        <fullName evidence="1">Uncharacterized protein</fullName>
    </submittedName>
</protein>
<accession>A0ABY7NS01</accession>
<evidence type="ECO:0000313" key="1">
    <source>
        <dbReference type="EMBL" id="WBO24319.1"/>
    </source>
</evidence>
<reference evidence="1 2" key="1">
    <citation type="submission" date="2022-12" db="EMBL/GenBank/DDBJ databases">
        <title>Sphingomonas abieness sp. nov., an endophytic bacterium isolated from Abies koreana.</title>
        <authorList>
            <person name="Jiang L."/>
            <person name="Lee J."/>
        </authorList>
    </citation>
    <scope>NUCLEOTIDE SEQUENCE [LARGE SCALE GENOMIC DNA]</scope>
    <source>
        <strain evidence="2">PAMB 00755</strain>
    </source>
</reference>
<evidence type="ECO:0000313" key="2">
    <source>
        <dbReference type="Proteomes" id="UP001210865"/>
    </source>
</evidence>
<proteinExistence type="predicted"/>
<dbReference type="Proteomes" id="UP001210865">
    <property type="component" value="Chromosome"/>
</dbReference>
<keyword evidence="2" id="KW-1185">Reference proteome</keyword>
<organism evidence="1 2">
    <name type="scientific">Sphingomonas abietis</name>
    <dbReference type="NCBI Taxonomy" id="3012344"/>
    <lineage>
        <taxon>Bacteria</taxon>
        <taxon>Pseudomonadati</taxon>
        <taxon>Pseudomonadota</taxon>
        <taxon>Alphaproteobacteria</taxon>
        <taxon>Sphingomonadales</taxon>
        <taxon>Sphingomonadaceae</taxon>
        <taxon>Sphingomonas</taxon>
    </lineage>
</organism>
<dbReference type="EMBL" id="CP115174">
    <property type="protein sequence ID" value="WBO24319.1"/>
    <property type="molecule type" value="Genomic_DNA"/>
</dbReference>
<dbReference type="RefSeq" id="WP_270078946.1">
    <property type="nucleotide sequence ID" value="NZ_CP115174.1"/>
</dbReference>